<evidence type="ECO:0000256" key="2">
    <source>
        <dbReference type="SAM" id="SignalP"/>
    </source>
</evidence>
<feature type="region of interest" description="Disordered" evidence="1">
    <location>
        <begin position="354"/>
        <end position="389"/>
    </location>
</feature>
<feature type="compositionally biased region" description="Polar residues" evidence="1">
    <location>
        <begin position="356"/>
        <end position="376"/>
    </location>
</feature>
<sequence>MDFARVFVIFAVVTITKSIPLPGLEELSSEYYVKKPKIPTEAAIQNFIRGGADFNSMTDKGKHRNEADQKPITKMAEGQDSATLLTMLKHMNGVELLELLNKALALPNSKEEVSKIQEVKTVTIPRKHGLPYVEEKQESQSTLPLNIGSDGMETRLKPNYPEQSNSSLNENHATDTSRQIPHLNTLQMTENNNIMASQNGYEINKSGNKISLTNEAKGPMPAKPTLTNEVKFQQNNGNSNPSVTGSHTVHSGNSMNTYNSAQLNTNPMSMLSAGMSSSGGGNVGKTQYILPNENQVSNTAEVSRFDPNRLMSSWTSTNGFNPAKYNVVQNFISAGEWTRYTNRPTGYAGIMHKFSQAPTGNQNPSNSQTSSMLDQKNSQSSSQMSSSNAIQNSALSAQMNFIPNSMVLPNSKLSNMNIKLSFDPDRLNILQGSFHPGQFASVSTSKLGTSQQPQFDANAINQQLMGLSGSGEHTMQNQPQANQGAKKSGFQTPFNTAFNTAAMGFSPDLFLGPLSQYSKKHTPNSTDKRTEAQNTKQKRSFYDLIELEADDDQNGSNVSAKNVTVNTTIAPTASSTDQTMQTTTPSEKVVSYSGFDPDAINKPIMYNPGTLPGMNMGAFQYNSQQQQQQQQQQINPNSTENKYAYLGFNPSQVNNAKMSFDINSQLGIDGKSQSFGGQAFTGGYDPMKTNIMAIQNPFAKNNDNSSQSFTAGTVSGYESAFVGNFNPNSINQGMMQTMINSKNENKTAGAGGYFGMGMGFDMSGYSGTFDPSSVNNAVFNPNEVNKVQMHFNPSEMLEKNPGYDADKALAYKFNPNHINNMQMHFKPSFLQNINGAPSSVADNVTNSSTANGGSGFVPGLLGGGNKNEIPIFNPDSVNNAHMHFAPIGVNNQVVPQTNNNQTTNTTAAPTEASTLINPNNVNNAKMSLNPGRIVQSDSPRTKGRFKSASTPGLLEGVKVLLENSKEMEGTNESWLQLLLNNP</sequence>
<dbReference type="Proteomes" id="UP000005408">
    <property type="component" value="Unassembled WGS sequence"/>
</dbReference>
<feature type="region of interest" description="Disordered" evidence="1">
    <location>
        <begin position="516"/>
        <end position="537"/>
    </location>
</feature>
<keyword evidence="4" id="KW-1185">Reference proteome</keyword>
<organism evidence="3 4">
    <name type="scientific">Magallana gigas</name>
    <name type="common">Pacific oyster</name>
    <name type="synonym">Crassostrea gigas</name>
    <dbReference type="NCBI Taxonomy" id="29159"/>
    <lineage>
        <taxon>Eukaryota</taxon>
        <taxon>Metazoa</taxon>
        <taxon>Spiralia</taxon>
        <taxon>Lophotrochozoa</taxon>
        <taxon>Mollusca</taxon>
        <taxon>Bivalvia</taxon>
        <taxon>Autobranchia</taxon>
        <taxon>Pteriomorphia</taxon>
        <taxon>Ostreida</taxon>
        <taxon>Ostreoidea</taxon>
        <taxon>Ostreidae</taxon>
        <taxon>Magallana</taxon>
    </lineage>
</organism>
<feature type="compositionally biased region" description="Low complexity" evidence="1">
    <location>
        <begin position="377"/>
        <end position="389"/>
    </location>
</feature>
<feature type="chain" id="PRO_5036443929" evidence="2">
    <location>
        <begin position="19"/>
        <end position="982"/>
    </location>
</feature>
<feature type="compositionally biased region" description="Polar residues" evidence="1">
    <location>
        <begin position="161"/>
        <end position="176"/>
    </location>
</feature>
<reference evidence="3" key="1">
    <citation type="submission" date="2022-08" db="UniProtKB">
        <authorList>
            <consortium name="EnsemblMetazoa"/>
        </authorList>
    </citation>
    <scope>IDENTIFICATION</scope>
    <source>
        <strain evidence="3">05x7-T-G4-1.051#20</strain>
    </source>
</reference>
<keyword evidence="2" id="KW-0732">Signal</keyword>
<evidence type="ECO:0000313" key="3">
    <source>
        <dbReference type="EnsemblMetazoa" id="G12253.1:cds"/>
    </source>
</evidence>
<dbReference type="AlphaFoldDB" id="A0A8W8I2L1"/>
<feature type="region of interest" description="Disordered" evidence="1">
    <location>
        <begin position="138"/>
        <end position="176"/>
    </location>
</feature>
<proteinExistence type="predicted"/>
<evidence type="ECO:0000256" key="1">
    <source>
        <dbReference type="SAM" id="MobiDB-lite"/>
    </source>
</evidence>
<accession>A0A8W8I2L1</accession>
<dbReference type="EnsemblMetazoa" id="G12253.1">
    <property type="protein sequence ID" value="G12253.1:cds"/>
    <property type="gene ID" value="G12253"/>
</dbReference>
<protein>
    <submittedName>
        <fullName evidence="3">Uncharacterized protein</fullName>
    </submittedName>
</protein>
<name>A0A8W8I2L1_MAGGI</name>
<feature type="region of interest" description="Disordered" evidence="1">
    <location>
        <begin position="922"/>
        <end position="949"/>
    </location>
</feature>
<evidence type="ECO:0000313" key="4">
    <source>
        <dbReference type="Proteomes" id="UP000005408"/>
    </source>
</evidence>
<feature type="signal peptide" evidence="2">
    <location>
        <begin position="1"/>
        <end position="18"/>
    </location>
</feature>